<dbReference type="Proteomes" id="UP000694300">
    <property type="component" value="Unassembled WGS sequence"/>
</dbReference>
<sequence>MATTSVSAADGAHEFVVAPELAEVAERLGVPLHAGDRVRFEVIDGERQTAPRRRQLGWLGSVSSGEHTSSERAKDDIRDGMGRRAE</sequence>
<feature type="region of interest" description="Disordered" evidence="1">
    <location>
        <begin position="51"/>
        <end position="86"/>
    </location>
</feature>
<feature type="compositionally biased region" description="Basic and acidic residues" evidence="1">
    <location>
        <begin position="68"/>
        <end position="86"/>
    </location>
</feature>
<accession>A0ABS6UAM6</accession>
<comment type="caution">
    <text evidence="2">The sequence shown here is derived from an EMBL/GenBank/DDBJ whole genome shotgun (WGS) entry which is preliminary data.</text>
</comment>
<evidence type="ECO:0000313" key="2">
    <source>
        <dbReference type="EMBL" id="MBW0129290.1"/>
    </source>
</evidence>
<proteinExistence type="predicted"/>
<name>A0ABS6UAM6_9PSEU</name>
<dbReference type="EMBL" id="JADQDF010000001">
    <property type="protein sequence ID" value="MBW0129290.1"/>
    <property type="molecule type" value="Genomic_DNA"/>
</dbReference>
<dbReference type="RefSeq" id="WP_218590373.1">
    <property type="nucleotide sequence ID" value="NZ_JADQDE010000026.1"/>
</dbReference>
<keyword evidence="3" id="KW-1185">Reference proteome</keyword>
<evidence type="ECO:0000313" key="3">
    <source>
        <dbReference type="Proteomes" id="UP000694300"/>
    </source>
</evidence>
<protein>
    <recommendedName>
        <fullName evidence="4">AbrB family transcriptional regulator</fullName>
    </recommendedName>
</protein>
<evidence type="ECO:0008006" key="4">
    <source>
        <dbReference type="Google" id="ProtNLM"/>
    </source>
</evidence>
<organism evidence="2 3">
    <name type="scientific">Pseudonocardia oceani</name>
    <dbReference type="NCBI Taxonomy" id="2792013"/>
    <lineage>
        <taxon>Bacteria</taxon>
        <taxon>Bacillati</taxon>
        <taxon>Actinomycetota</taxon>
        <taxon>Actinomycetes</taxon>
        <taxon>Pseudonocardiales</taxon>
        <taxon>Pseudonocardiaceae</taxon>
        <taxon>Pseudonocardia</taxon>
    </lineage>
</organism>
<gene>
    <name evidence="2" type="ORF">I4I82_16605</name>
</gene>
<evidence type="ECO:0000256" key="1">
    <source>
        <dbReference type="SAM" id="MobiDB-lite"/>
    </source>
</evidence>
<reference evidence="2 3" key="1">
    <citation type="submission" date="2020-11" db="EMBL/GenBank/DDBJ databases">
        <title>Pseudonocardia abyssalis sp. nov. and Pseudonocardia oceani sp. nov., description and phylogenomic analysis of two novel actinomycetes isolated from the deep Southern Ocean.</title>
        <authorList>
            <person name="Parra J."/>
        </authorList>
    </citation>
    <scope>NUCLEOTIDE SEQUENCE [LARGE SCALE GENOMIC DNA]</scope>
    <source>
        <strain evidence="3">KRD185</strain>
    </source>
</reference>